<gene>
    <name evidence="4" type="ORF">AN696_0220275</name>
</gene>
<accession>A0AB36FA73</accession>
<dbReference type="NCBIfam" id="TIGR01541">
    <property type="entry name" value="tape_meas_lam_C"/>
    <property type="match status" value="1"/>
</dbReference>
<evidence type="ECO:0000313" key="4">
    <source>
        <dbReference type="EMBL" id="OEH12721.1"/>
    </source>
</evidence>
<name>A0AB36FA73_ENTAS</name>
<feature type="compositionally biased region" description="Basic and acidic residues" evidence="1">
    <location>
        <begin position="626"/>
        <end position="659"/>
    </location>
</feature>
<dbReference type="Proteomes" id="UP000050495">
    <property type="component" value="Unassembled WGS sequence"/>
</dbReference>
<dbReference type="HAMAP" id="MF_04138">
    <property type="entry name" value="TMP_LAMBDA"/>
    <property type="match status" value="1"/>
</dbReference>
<dbReference type="InterPro" id="IPR006431">
    <property type="entry name" value="Phage_tape_meas_C"/>
</dbReference>
<feature type="domain" description="Bacteriophage tail tape measure N-terminal" evidence="2">
    <location>
        <begin position="215"/>
        <end position="281"/>
    </location>
</feature>
<dbReference type="InterPro" id="IPR043680">
    <property type="entry name" value="GpH_LAMBDA"/>
</dbReference>
<sequence>MTDQIASITLRADVSDLKTASNELDKLGQAAAGAVDKADDLNSVFRAGAESAKQGSEGLKEQQNALKGLLENIDPVTKALNRLDEQQESLRKFQAKGFLDTDDFQHYNKILDDTRLKLTDTGEAAARAQAELAATQAAEKQSAALKNLLGSIDPTIRAFNSLDEQHAQLVAHFEAGRINGAQFEHFNNILNQTRQRLSGVADALPDALSRQETAARRAGISVGQYSAAIGMLPAQLTDIATQLAGGQSPFLILLQQGGQIKDSFGGLGPMLQALRDALFGFNEESRETSESAAGISDAAEGLNNTSEAAEKLGRAGGLLNTFNLAIAGSVGLLALLAGAAYSSSQQFDNVARSLILMGGAGFSSMQQLNDAAKDVADNAGASLAESVDTLVQLNDTGKYTADQMTKIAKSILAMGDAGLDTKAALADFSRLANDPIKALASLNQQYGFVDEAMMKHLITLEKTKGKTAAANEAITLFADTMEDRSNKIVEATDNIGQAWNGLKAFSSDIFGQIGVTVRAWGNQIIDIFELVKASIKDLFLNITSLDAKFTGTIAGWAEKIPGGGALANFLGMDVEAMKKAGDEADKEIEANKKRYNELWKRVTAPNAQADYEAEARGASVKGEGGSSRESKDAVSKLAEDSAKKTKEARATLDAGDRTLENYRAQARTLTETLETLRQTGETHAKNTEFSKQQSHFAELDEAAKTRALTAQEKSLLSSREAILNAAKVVDQKNKEVEAQQKINGLAQQANKYVTQMSEKTDALRDSAGLSSRQTQRLMEEAQLRQGWLNGGGKLEDAGYEKELAALRKYYAEEDKLRGDWKSGAISGWNEYLDAATNTYDAVKNVASSTLTGLSDMLTELMTTGKASVKEFGKSMLKMILDVTNRLMVAYAVQAAMGWISGSAGGGATPGGAYANAAAGVTFNAKGGVYESPSLSKYVNGVYDSPQYFTFQGASKFAKGGVFAEAGAEAIMPLTRDSAGRLGVRAQGGGGAQPQVNIDIYVDNKGNTSSNTSGDGSAAARALGKEIEAKVTEILVRAARSDGFLGKTFQPK</sequence>
<feature type="domain" description="Bacteriophage tail tape measure C-terminal" evidence="3">
    <location>
        <begin position="818"/>
        <end position="892"/>
    </location>
</feature>
<evidence type="ECO:0000259" key="3">
    <source>
        <dbReference type="Pfam" id="PF09718"/>
    </source>
</evidence>
<dbReference type="Pfam" id="PF06791">
    <property type="entry name" value="TMP_2"/>
    <property type="match status" value="2"/>
</dbReference>
<feature type="domain" description="Bacteriophage tail tape measure N-terminal" evidence="2">
    <location>
        <begin position="307"/>
        <end position="456"/>
    </location>
</feature>
<reference evidence="4 5" key="1">
    <citation type="submission" date="2016-04" db="EMBL/GenBank/DDBJ databases">
        <authorList>
            <person name="Osei Sekyere J."/>
            <person name="Sivertsen A."/>
            <person name="Pedersen A.T."/>
            <person name="Sundsfjord A."/>
        </authorList>
    </citation>
    <scope>NUCLEOTIDE SEQUENCE [LARGE SCALE GENOMIC DNA]</scope>
    <source>
        <strain evidence="4 5">ST435:939705067</strain>
    </source>
</reference>
<dbReference type="EMBL" id="LJEY02000184">
    <property type="protein sequence ID" value="OEH12721.1"/>
    <property type="molecule type" value="Genomic_DNA"/>
</dbReference>
<feature type="region of interest" description="Disordered" evidence="1">
    <location>
        <begin position="613"/>
        <end position="659"/>
    </location>
</feature>
<evidence type="ECO:0000256" key="1">
    <source>
        <dbReference type="SAM" id="MobiDB-lite"/>
    </source>
</evidence>
<protein>
    <submittedName>
        <fullName evidence="4">Phage tail tape measure protein</fullName>
    </submittedName>
</protein>
<comment type="caution">
    <text evidence="4">The sequence shown here is derived from an EMBL/GenBank/DDBJ whole genome shotgun (WGS) entry which is preliminary data.</text>
</comment>
<evidence type="ECO:0000313" key="5">
    <source>
        <dbReference type="Proteomes" id="UP000050495"/>
    </source>
</evidence>
<dbReference type="AlphaFoldDB" id="A0AB36FA73"/>
<dbReference type="RefSeq" id="WP_057060594.1">
    <property type="nucleotide sequence ID" value="NZ_CP103751.1"/>
</dbReference>
<organism evidence="4 5">
    <name type="scientific">Enterobacter asburiae</name>
    <dbReference type="NCBI Taxonomy" id="61645"/>
    <lineage>
        <taxon>Bacteria</taxon>
        <taxon>Pseudomonadati</taxon>
        <taxon>Pseudomonadota</taxon>
        <taxon>Gammaproteobacteria</taxon>
        <taxon>Enterobacterales</taxon>
        <taxon>Enterobacteriaceae</taxon>
        <taxon>Enterobacter</taxon>
        <taxon>Enterobacter cloacae complex</taxon>
    </lineage>
</organism>
<evidence type="ECO:0000259" key="2">
    <source>
        <dbReference type="Pfam" id="PF06791"/>
    </source>
</evidence>
<proteinExistence type="inferred from homology"/>
<dbReference type="Pfam" id="PF09718">
    <property type="entry name" value="Tape_meas_lam_C"/>
    <property type="match status" value="1"/>
</dbReference>
<dbReference type="InterPro" id="IPR009628">
    <property type="entry name" value="Phage_tape_measure_N"/>
</dbReference>